<sequence length="37" mass="4083">MLGHGKLLGNRSNDIWKMSRCALTGAARERRIDGNSP</sequence>
<reference evidence="1" key="1">
    <citation type="submission" date="2018-08" db="EMBL/GenBank/DDBJ databases">
        <title>Identification of Burkholderia cepacia strains that express a Burkholderia pseudomallei-like capsular polysaccharide.</title>
        <authorList>
            <person name="Burtnick M.N."/>
            <person name="Vongsouvath M."/>
            <person name="Newton P."/>
            <person name="Wuthiekanun V."/>
            <person name="Limmathurotsakul D."/>
            <person name="Brett P.J."/>
            <person name="Chantratita N."/>
            <person name="Dance D.A."/>
        </authorList>
    </citation>
    <scope>NUCLEOTIDE SEQUENCE</scope>
    <source>
        <strain evidence="1">SBXCC001</strain>
    </source>
</reference>
<comment type="caution">
    <text evidence="1">The sequence shown here is derived from an EMBL/GenBank/DDBJ whole genome shotgun (WGS) entry which is preliminary data.</text>
</comment>
<dbReference type="GO" id="GO:0008483">
    <property type="term" value="F:transaminase activity"/>
    <property type="evidence" value="ECO:0007669"/>
    <property type="project" value="UniProtKB-KW"/>
</dbReference>
<name>A0AAW9CUP7_BURTH</name>
<accession>A0AAW9CUP7</accession>
<evidence type="ECO:0000313" key="2">
    <source>
        <dbReference type="Proteomes" id="UP001272137"/>
    </source>
</evidence>
<proteinExistence type="predicted"/>
<keyword evidence="1" id="KW-0032">Aminotransferase</keyword>
<evidence type="ECO:0000313" key="1">
    <source>
        <dbReference type="EMBL" id="MDW9254370.1"/>
    </source>
</evidence>
<organism evidence="1 2">
    <name type="scientific">Burkholderia thailandensis</name>
    <dbReference type="NCBI Taxonomy" id="57975"/>
    <lineage>
        <taxon>Bacteria</taxon>
        <taxon>Pseudomonadati</taxon>
        <taxon>Pseudomonadota</taxon>
        <taxon>Betaproteobacteria</taxon>
        <taxon>Burkholderiales</taxon>
        <taxon>Burkholderiaceae</taxon>
        <taxon>Burkholderia</taxon>
        <taxon>pseudomallei group</taxon>
    </lineage>
</organism>
<dbReference type="AlphaFoldDB" id="A0AAW9CUP7"/>
<keyword evidence="1" id="KW-0808">Transferase</keyword>
<gene>
    <name evidence="1" type="ORF">C7S16_1795</name>
</gene>
<dbReference type="EMBL" id="QXCT01000002">
    <property type="protein sequence ID" value="MDW9254370.1"/>
    <property type="molecule type" value="Genomic_DNA"/>
</dbReference>
<protein>
    <submittedName>
        <fullName evidence="1">Omega-amino acid--pyruvate aminotransferase</fullName>
    </submittedName>
</protein>
<dbReference type="Proteomes" id="UP001272137">
    <property type="component" value="Unassembled WGS sequence"/>
</dbReference>